<name>A0A3L6FHH7_MAIZE</name>
<gene>
    <name evidence="1" type="ORF">Zm00014a_039049</name>
</gene>
<dbReference type="AlphaFoldDB" id="A0A3L6FHH7"/>
<dbReference type="Proteomes" id="UP000251960">
    <property type="component" value="Chromosome 3"/>
</dbReference>
<protein>
    <submittedName>
        <fullName evidence="1">Uncharacterized protein</fullName>
    </submittedName>
</protein>
<sequence>MQSSALYTVVYTWHFSTYYLALTILNSTLQNTIYSVKQYFIQPFTQSV</sequence>
<accession>A0A3L6FHH7</accession>
<organism evidence="1">
    <name type="scientific">Zea mays</name>
    <name type="common">Maize</name>
    <dbReference type="NCBI Taxonomy" id="4577"/>
    <lineage>
        <taxon>Eukaryota</taxon>
        <taxon>Viridiplantae</taxon>
        <taxon>Streptophyta</taxon>
        <taxon>Embryophyta</taxon>
        <taxon>Tracheophyta</taxon>
        <taxon>Spermatophyta</taxon>
        <taxon>Magnoliopsida</taxon>
        <taxon>Liliopsida</taxon>
        <taxon>Poales</taxon>
        <taxon>Poaceae</taxon>
        <taxon>PACMAD clade</taxon>
        <taxon>Panicoideae</taxon>
        <taxon>Andropogonodae</taxon>
        <taxon>Andropogoneae</taxon>
        <taxon>Tripsacinae</taxon>
        <taxon>Zea</taxon>
    </lineage>
</organism>
<dbReference type="EMBL" id="NCVQ01000004">
    <property type="protein sequence ID" value="PWZ32694.1"/>
    <property type="molecule type" value="Genomic_DNA"/>
</dbReference>
<reference evidence="1" key="1">
    <citation type="journal article" date="2018" name="Nat. Genet.">
        <title>Extensive intraspecific gene order and gene structural variations between Mo17 and other maize genomes.</title>
        <authorList>
            <person name="Sun S."/>
            <person name="Zhou Y."/>
            <person name="Chen J."/>
            <person name="Shi J."/>
            <person name="Zhao H."/>
            <person name="Zhao H."/>
            <person name="Song W."/>
            <person name="Zhang M."/>
            <person name="Cui Y."/>
            <person name="Dong X."/>
            <person name="Liu H."/>
            <person name="Ma X."/>
            <person name="Jiao Y."/>
            <person name="Wang B."/>
            <person name="Wei X."/>
            <person name="Stein J.C."/>
            <person name="Glaubitz J.C."/>
            <person name="Lu F."/>
            <person name="Yu G."/>
            <person name="Liang C."/>
            <person name="Fengler K."/>
            <person name="Li B."/>
            <person name="Rafalski A."/>
            <person name="Schnable P.S."/>
            <person name="Ware D.H."/>
            <person name="Buckler E.S."/>
            <person name="Lai J."/>
        </authorList>
    </citation>
    <scope>NUCLEOTIDE SEQUENCE [LARGE SCALE GENOMIC DNA]</scope>
    <source>
        <tissue evidence="1">Seedling</tissue>
    </source>
</reference>
<evidence type="ECO:0000313" key="1">
    <source>
        <dbReference type="EMBL" id="PWZ32694.1"/>
    </source>
</evidence>
<comment type="caution">
    <text evidence="1">The sequence shown here is derived from an EMBL/GenBank/DDBJ whole genome shotgun (WGS) entry which is preliminary data.</text>
</comment>
<proteinExistence type="predicted"/>